<evidence type="ECO:0000256" key="2">
    <source>
        <dbReference type="ARBA" id="ARBA00022485"/>
    </source>
</evidence>
<dbReference type="PROSITE" id="PS51379">
    <property type="entry name" value="4FE4S_FER_2"/>
    <property type="match status" value="1"/>
</dbReference>
<comment type="subcellular location">
    <subcellularLocation>
        <location evidence="1">Cell envelope</location>
    </subcellularLocation>
</comment>
<keyword evidence="5" id="KW-0408">Iron</keyword>
<proteinExistence type="predicted"/>
<evidence type="ECO:0000259" key="7">
    <source>
        <dbReference type="PROSITE" id="PS51379"/>
    </source>
</evidence>
<keyword evidence="3" id="KW-0479">Metal-binding</keyword>
<dbReference type="SUPFAM" id="SSF54862">
    <property type="entry name" value="4Fe-4S ferredoxins"/>
    <property type="match status" value="1"/>
</dbReference>
<dbReference type="Pfam" id="PF13187">
    <property type="entry name" value="Fer4_9"/>
    <property type="match status" value="1"/>
</dbReference>
<evidence type="ECO:0000313" key="8">
    <source>
        <dbReference type="EMBL" id="GBO94948.1"/>
    </source>
</evidence>
<feature type="domain" description="4Fe-4S ferredoxin-type" evidence="7">
    <location>
        <begin position="7"/>
        <end position="37"/>
    </location>
</feature>
<evidence type="ECO:0000256" key="3">
    <source>
        <dbReference type="ARBA" id="ARBA00022723"/>
    </source>
</evidence>
<evidence type="ECO:0000256" key="5">
    <source>
        <dbReference type="ARBA" id="ARBA00023004"/>
    </source>
</evidence>
<dbReference type="GO" id="GO:0030313">
    <property type="term" value="C:cell envelope"/>
    <property type="evidence" value="ECO:0007669"/>
    <property type="project" value="UniProtKB-SubCell"/>
</dbReference>
<dbReference type="InterPro" id="IPR051555">
    <property type="entry name" value="FDH_Electron_Transfer_Unit"/>
</dbReference>
<keyword evidence="6" id="KW-0411">Iron-sulfur</keyword>
<evidence type="ECO:0000256" key="6">
    <source>
        <dbReference type="ARBA" id="ARBA00023014"/>
    </source>
</evidence>
<dbReference type="GO" id="GO:0051539">
    <property type="term" value="F:4 iron, 4 sulfur cluster binding"/>
    <property type="evidence" value="ECO:0007669"/>
    <property type="project" value="UniProtKB-KW"/>
</dbReference>
<dbReference type="RefSeq" id="WP_238691414.1">
    <property type="nucleotide sequence ID" value="NZ_BGZJ01000002.1"/>
</dbReference>
<evidence type="ECO:0000256" key="1">
    <source>
        <dbReference type="ARBA" id="ARBA00004196"/>
    </source>
</evidence>
<dbReference type="Gene3D" id="3.30.70.20">
    <property type="match status" value="2"/>
</dbReference>
<name>A0A388SFA1_9BURK</name>
<dbReference type="Proteomes" id="UP000266091">
    <property type="component" value="Unassembled WGS sequence"/>
</dbReference>
<dbReference type="PANTHER" id="PTHR43545:SF6">
    <property type="entry name" value="FORMATE DEHYDROGENASE, NITRATE-INDUCIBLE, IRON-SULFUR SUBUNIT"/>
    <property type="match status" value="1"/>
</dbReference>
<organism evidence="8 9">
    <name type="scientific">Mesosutterella multiformis</name>
    <dbReference type="NCBI Taxonomy" id="2259133"/>
    <lineage>
        <taxon>Bacteria</taxon>
        <taxon>Pseudomonadati</taxon>
        <taxon>Pseudomonadota</taxon>
        <taxon>Betaproteobacteria</taxon>
        <taxon>Burkholderiales</taxon>
        <taxon>Sutterellaceae</taxon>
        <taxon>Mesosutterella</taxon>
    </lineage>
</organism>
<evidence type="ECO:0000313" key="9">
    <source>
        <dbReference type="Proteomes" id="UP000266091"/>
    </source>
</evidence>
<keyword evidence="9" id="KW-1185">Reference proteome</keyword>
<reference evidence="8 9" key="1">
    <citation type="journal article" date="2018" name="Int. J. Syst. Evol. Microbiol.">
        <title>Mesosutterella multiformis gen. nov., sp. nov., a member of the family Sutterellaceae and Sutterella megalosphaeroides sp. nov., isolated from human faeces.</title>
        <authorList>
            <person name="Sakamoto M."/>
            <person name="Ikeyama N."/>
            <person name="Kunihiro T."/>
            <person name="Iino T."/>
            <person name="Yuki M."/>
            <person name="Ohkuma M."/>
        </authorList>
    </citation>
    <scope>NUCLEOTIDE SEQUENCE [LARGE SCALE GENOMIC DNA]</scope>
    <source>
        <strain evidence="8 9">4NBBH2</strain>
    </source>
</reference>
<dbReference type="AlphaFoldDB" id="A0A388SFA1"/>
<protein>
    <recommendedName>
        <fullName evidence="7">4Fe-4S ferredoxin-type domain-containing protein</fullName>
    </recommendedName>
</protein>
<sequence>MAKPNDVAIYFDSSLCTGCKGCQVACKQWNELPAPLGHNVTEFSGSLQSPMDLNGDTRLIQTFHEEESGNKFPNWAIGRRSCMHCTDAACVEVCSSHALFHDRTAS</sequence>
<keyword evidence="4" id="KW-0677">Repeat</keyword>
<keyword evidence="2" id="KW-0004">4Fe-4S</keyword>
<accession>A0A388SFA1</accession>
<gene>
    <name evidence="8" type="ORF">MESMUL_23020</name>
</gene>
<dbReference type="GO" id="GO:0046872">
    <property type="term" value="F:metal ion binding"/>
    <property type="evidence" value="ECO:0007669"/>
    <property type="project" value="UniProtKB-KW"/>
</dbReference>
<comment type="caution">
    <text evidence="8">The sequence shown here is derived from an EMBL/GenBank/DDBJ whole genome shotgun (WGS) entry which is preliminary data.</text>
</comment>
<dbReference type="PANTHER" id="PTHR43545">
    <property type="entry name" value="FORMATE DEHYDROGENASE, NITRATE-INDUCIBLE, IRON-SULFUR SUBUNIT"/>
    <property type="match status" value="1"/>
</dbReference>
<dbReference type="InterPro" id="IPR017896">
    <property type="entry name" value="4Fe4S_Fe-S-bd"/>
</dbReference>
<dbReference type="EMBL" id="BGZJ01000002">
    <property type="protein sequence ID" value="GBO94948.1"/>
    <property type="molecule type" value="Genomic_DNA"/>
</dbReference>
<evidence type="ECO:0000256" key="4">
    <source>
        <dbReference type="ARBA" id="ARBA00022737"/>
    </source>
</evidence>